<feature type="domain" description="FF" evidence="2">
    <location>
        <begin position="68"/>
        <end position="122"/>
    </location>
</feature>
<dbReference type="Proteomes" id="UP000002866">
    <property type="component" value="Chromosome 4"/>
</dbReference>
<protein>
    <recommendedName>
        <fullName evidence="2">FF domain-containing protein</fullName>
    </recommendedName>
</protein>
<gene>
    <name evidence="3" type="primary">TBLA0D02930</name>
    <name evidence="3" type="ORF">TBLA_0D02930</name>
</gene>
<dbReference type="KEGG" id="tbl:TBLA_0D02930"/>
<dbReference type="Gene3D" id="1.10.10.440">
    <property type="entry name" value="FF domain"/>
    <property type="match status" value="1"/>
</dbReference>
<dbReference type="STRING" id="1071380.I2H341"/>
<keyword evidence="4" id="KW-1185">Reference proteome</keyword>
<dbReference type="HOGENOM" id="CLU_1008939_0_0_1"/>
<dbReference type="AlphaFoldDB" id="I2H341"/>
<evidence type="ECO:0000259" key="2">
    <source>
        <dbReference type="SMART" id="SM00441"/>
    </source>
</evidence>
<sequence>MKRKRDEEEQVMPNTRTKFEKSNLVEGYSSSEEESKTESEIEIKSDSENEDDVLKELLEDIDASEDEIGNKETQFFELLDRSNIDCYSCWRLEAKKISDDPIFYNIPTDVEREKLFEQWCYGKLHSREEETTQPQLALALPYHDLAEMICCFDIQSNTIYKDIRKANKKMVRQIDEKISKNEQEKFGTKLLGILKYHDDASCQGLFEQVLEENGVDRVDVNTSFETLADLVDLERRMGITTENSVSRDARYFCLRNASRRFAGLERWVKGGEGGQV</sequence>
<evidence type="ECO:0000313" key="3">
    <source>
        <dbReference type="EMBL" id="CCH60793.1"/>
    </source>
</evidence>
<accession>I2H341</accession>
<dbReference type="InParanoid" id="I2H341"/>
<reference evidence="3 4" key="1">
    <citation type="journal article" date="2011" name="Proc. Natl. Acad. Sci. U.S.A.">
        <title>Evolutionary erosion of yeast sex chromosomes by mating-type switching accidents.</title>
        <authorList>
            <person name="Gordon J.L."/>
            <person name="Armisen D."/>
            <person name="Proux-Wera E."/>
            <person name="Oheigeartaigh S.S."/>
            <person name="Byrne K.P."/>
            <person name="Wolfe K.H."/>
        </authorList>
    </citation>
    <scope>NUCLEOTIDE SEQUENCE [LARGE SCALE GENOMIC DNA]</scope>
    <source>
        <strain evidence="4">ATCC 34711 / CBS 6284 / DSM 70876 / NBRC 10599 / NRRL Y-10934 / UCD 77-7</strain>
    </source>
</reference>
<dbReference type="RefSeq" id="XP_004180312.1">
    <property type="nucleotide sequence ID" value="XM_004180264.1"/>
</dbReference>
<dbReference type="Pfam" id="PF01846">
    <property type="entry name" value="FF"/>
    <property type="match status" value="1"/>
</dbReference>
<evidence type="ECO:0000313" key="4">
    <source>
        <dbReference type="Proteomes" id="UP000002866"/>
    </source>
</evidence>
<feature type="compositionally biased region" description="Basic and acidic residues" evidence="1">
    <location>
        <begin position="33"/>
        <end position="50"/>
    </location>
</feature>
<feature type="region of interest" description="Disordered" evidence="1">
    <location>
        <begin position="1"/>
        <end position="50"/>
    </location>
</feature>
<dbReference type="EMBL" id="HE806319">
    <property type="protein sequence ID" value="CCH60793.1"/>
    <property type="molecule type" value="Genomic_DNA"/>
</dbReference>
<name>I2H341_HENB6</name>
<dbReference type="InterPro" id="IPR036517">
    <property type="entry name" value="FF_domain_sf"/>
</dbReference>
<dbReference type="FunCoup" id="I2H341">
    <property type="interactions" value="179"/>
</dbReference>
<organism evidence="3 4">
    <name type="scientific">Henningerozyma blattae (strain ATCC 34711 / CBS 6284 / DSM 70876 / NBRC 10599 / NRRL Y-10934 / UCD 77-7)</name>
    <name type="common">Yeast</name>
    <name type="synonym">Tetrapisispora blattae</name>
    <dbReference type="NCBI Taxonomy" id="1071380"/>
    <lineage>
        <taxon>Eukaryota</taxon>
        <taxon>Fungi</taxon>
        <taxon>Dikarya</taxon>
        <taxon>Ascomycota</taxon>
        <taxon>Saccharomycotina</taxon>
        <taxon>Saccharomycetes</taxon>
        <taxon>Saccharomycetales</taxon>
        <taxon>Saccharomycetaceae</taxon>
        <taxon>Henningerozyma</taxon>
    </lineage>
</organism>
<dbReference type="eggNOG" id="KOG0152">
    <property type="taxonomic scope" value="Eukaryota"/>
</dbReference>
<dbReference type="SMART" id="SM00441">
    <property type="entry name" value="FF"/>
    <property type="match status" value="1"/>
</dbReference>
<dbReference type="OrthoDB" id="410044at2759"/>
<evidence type="ECO:0000256" key="1">
    <source>
        <dbReference type="SAM" id="MobiDB-lite"/>
    </source>
</evidence>
<dbReference type="InterPro" id="IPR002713">
    <property type="entry name" value="FF_domain"/>
</dbReference>
<dbReference type="GeneID" id="14495829"/>
<dbReference type="SUPFAM" id="SSF81698">
    <property type="entry name" value="FF domain"/>
    <property type="match status" value="1"/>
</dbReference>
<proteinExistence type="predicted"/>